<dbReference type="RefSeq" id="WP_271187828.1">
    <property type="nucleotide sequence ID" value="NZ_BSFE01000011.1"/>
</dbReference>
<dbReference type="InterPro" id="IPR009014">
    <property type="entry name" value="Transketo_C/PFOR_II"/>
</dbReference>
<dbReference type="EMBL" id="BSFE01000011">
    <property type="protein sequence ID" value="GLK53478.1"/>
    <property type="molecule type" value="Genomic_DNA"/>
</dbReference>
<comment type="caution">
    <text evidence="2">The sequence shown here is derived from an EMBL/GenBank/DDBJ whole genome shotgun (WGS) entry which is preliminary data.</text>
</comment>
<dbReference type="InterPro" id="IPR005593">
    <property type="entry name" value="Xul5P/Fru6P_PKetolase"/>
</dbReference>
<evidence type="ECO:0000313" key="3">
    <source>
        <dbReference type="Proteomes" id="UP001143486"/>
    </source>
</evidence>
<dbReference type="Gene3D" id="3.40.50.970">
    <property type="match status" value="2"/>
</dbReference>
<sequence length="816" mass="89841">MSTELLGHEQSLVRAKAGEYRAHDKRFAEWAEGYGVISHDPLTQCRVYELANELVSLGQLPDRSAVLDLFIAADRVASAGMWLVVHMTYAKSVRPDGQPLQPSDFKDNPEGHTGGALNMVPAYTGYLLANALSGETRSWLMGQGHCVAAIDALNLIVENLSERQAERYGWDRDRLSRFVSDFYSCQIDAEGRPVSPLGSHVNATTAGGMIEGGYLGFAELMYPHMPLPEEKLVAFLSDGAFEEQRGSDWAPRWWRAEDTGLVSPIMIANGRRIDQRSSMAQDGGVDWFRRHLALNGFDPIDLDGTDPASIAWGILQIEARLKACSAAIQRGEMQYPVRLHYGIAETVKGFGFPGAGTNRAHNLPLEGSPAEDESMRALFQSGAEKLFVPADLLRRSVMTMNNHAATIRPKERDHPMIARDPCDLAHPEPEWLAEEEAGSPMAAIDRYVAALFRQNEDVRIRVGNPDEMRSNRMNETLDLLKHRVCSPEEGIAEAVDGRVITALNEEAVVCAALANKAGLALVVSYEAFAVKMLGAIRQDLIFSRHLKESGKPLHWTSLPIISTSHVWENGKNELSHQDPTLCEALLGEMSDMCRVVFPADANSAAGVIEQAYKSRGEIWNIICPKRNMRSFFTPRDARRLAEDGAVRLRGNGDEALVLTAIGGYQLEQACLASARLEESGLSNSLIYMAEPGRFRAPRDGLEARHLAQRQLVEDLFPSNARARVFVTHGRAEPIAGCLRPLDTGPQQTIYLGFRNRGGTLDVRGMLYANKQSWAHIVEQACRASGKRPDTILTSSEMAVLGGEKAPDAGFWASFEG</sequence>
<dbReference type="PANTHER" id="PTHR31273:SF0">
    <property type="entry name" value="PHOSPHOKETOLASE-RELATED"/>
    <property type="match status" value="1"/>
</dbReference>
<dbReference type="Gene3D" id="3.40.50.920">
    <property type="match status" value="1"/>
</dbReference>
<dbReference type="InterPro" id="IPR029061">
    <property type="entry name" value="THDP-binding"/>
</dbReference>
<evidence type="ECO:0000313" key="2">
    <source>
        <dbReference type="EMBL" id="GLK53478.1"/>
    </source>
</evidence>
<accession>A0A9W6INA6</accession>
<gene>
    <name evidence="2" type="ORF">GCM10017621_29860</name>
</gene>
<reference evidence="2" key="2">
    <citation type="submission" date="2023-01" db="EMBL/GenBank/DDBJ databases">
        <authorList>
            <person name="Sun Q."/>
            <person name="Evtushenko L."/>
        </authorList>
    </citation>
    <scope>NUCLEOTIDE SEQUENCE</scope>
    <source>
        <strain evidence="2">VKM B-1513</strain>
    </source>
</reference>
<dbReference type="GO" id="GO:0016832">
    <property type="term" value="F:aldehyde-lyase activity"/>
    <property type="evidence" value="ECO:0007669"/>
    <property type="project" value="InterPro"/>
</dbReference>
<proteinExistence type="predicted"/>
<dbReference type="Pfam" id="PF09364">
    <property type="entry name" value="XFP_N"/>
    <property type="match status" value="1"/>
</dbReference>
<dbReference type="AlphaFoldDB" id="A0A9W6INA6"/>
<dbReference type="InterPro" id="IPR018970">
    <property type="entry name" value="Xul5P/Fru6P_PKetolase_N"/>
</dbReference>
<organism evidence="2 3">
    <name type="scientific">Maricaulis virginensis</name>
    <dbReference type="NCBI Taxonomy" id="144022"/>
    <lineage>
        <taxon>Bacteria</taxon>
        <taxon>Pseudomonadati</taxon>
        <taxon>Pseudomonadota</taxon>
        <taxon>Alphaproteobacteria</taxon>
        <taxon>Maricaulales</taxon>
        <taxon>Maricaulaceae</taxon>
        <taxon>Maricaulis</taxon>
    </lineage>
</organism>
<keyword evidence="3" id="KW-1185">Reference proteome</keyword>
<dbReference type="SUPFAM" id="SSF52518">
    <property type="entry name" value="Thiamin diphosphate-binding fold (THDP-binding)"/>
    <property type="match status" value="2"/>
</dbReference>
<dbReference type="Proteomes" id="UP001143486">
    <property type="component" value="Unassembled WGS sequence"/>
</dbReference>
<dbReference type="PANTHER" id="PTHR31273">
    <property type="entry name" value="PHOSPHOKETOLASE-RELATED"/>
    <property type="match status" value="1"/>
</dbReference>
<evidence type="ECO:0000259" key="1">
    <source>
        <dbReference type="Pfam" id="PF09364"/>
    </source>
</evidence>
<dbReference type="Pfam" id="PF03894">
    <property type="entry name" value="XFP"/>
    <property type="match status" value="1"/>
</dbReference>
<protein>
    <recommendedName>
        <fullName evidence="1">Xylulose 5-phosphate/Fructose 6-phosphate phosphoketolase N-terminal domain-containing protein</fullName>
    </recommendedName>
</protein>
<feature type="domain" description="Xylulose 5-phosphate/Fructose 6-phosphate phosphoketolase N-terminal" evidence="1">
    <location>
        <begin position="77"/>
        <end position="313"/>
    </location>
</feature>
<dbReference type="GO" id="GO:0005975">
    <property type="term" value="P:carbohydrate metabolic process"/>
    <property type="evidence" value="ECO:0007669"/>
    <property type="project" value="InterPro"/>
</dbReference>
<name>A0A9W6INA6_9PROT</name>
<reference evidence="2" key="1">
    <citation type="journal article" date="2014" name="Int. J. Syst. Evol. Microbiol.">
        <title>Complete genome sequence of Corynebacterium casei LMG S-19264T (=DSM 44701T), isolated from a smear-ripened cheese.</title>
        <authorList>
            <consortium name="US DOE Joint Genome Institute (JGI-PGF)"/>
            <person name="Walter F."/>
            <person name="Albersmeier A."/>
            <person name="Kalinowski J."/>
            <person name="Ruckert C."/>
        </authorList>
    </citation>
    <scope>NUCLEOTIDE SEQUENCE</scope>
    <source>
        <strain evidence="2">VKM B-1513</strain>
    </source>
</reference>